<dbReference type="Proteomes" id="UP000244803">
    <property type="component" value="Chromosome 3"/>
</dbReference>
<evidence type="ECO:0000313" key="3">
    <source>
        <dbReference type="EMBL" id="UKJ89057.2"/>
    </source>
</evidence>
<dbReference type="EMBL" id="CP056066">
    <property type="protein sequence ID" value="UKJ89057.2"/>
    <property type="molecule type" value="Genomic_DNA"/>
</dbReference>
<keyword evidence="2" id="KW-0472">Membrane</keyword>
<keyword evidence="2" id="KW-1133">Transmembrane helix</keyword>
<evidence type="ECO:0000256" key="1">
    <source>
        <dbReference type="SAM" id="MobiDB-lite"/>
    </source>
</evidence>
<keyword evidence="2" id="KW-0812">Transmembrane</keyword>
<feature type="transmembrane region" description="Helical" evidence="2">
    <location>
        <begin position="514"/>
        <end position="540"/>
    </location>
</feature>
<gene>
    <name evidence="3" type="ORF">MACJ_002303</name>
</gene>
<organism evidence="3 4">
    <name type="scientific">Theileria orientalis</name>
    <dbReference type="NCBI Taxonomy" id="68886"/>
    <lineage>
        <taxon>Eukaryota</taxon>
        <taxon>Sar</taxon>
        <taxon>Alveolata</taxon>
        <taxon>Apicomplexa</taxon>
        <taxon>Aconoidasida</taxon>
        <taxon>Piroplasmida</taxon>
        <taxon>Theileriidae</taxon>
        <taxon>Theileria</taxon>
    </lineage>
</organism>
<sequence>MGGSYSDLNVYLRGKKKYPYKANGYTLTSTKKNFDGCCNFVEFTHKIDYNPSSSGRYYNVLLYDGYYRFKGKYLFGYYYPGNDNEVIQEVRSYYSVLAPNHPLVISFVTKANINYNCLPKNLKNARWNYASYITQYSSLGPNVTKDVLDEEFKKLLLNRTIKFTTGQENVEIAAAQQKIRDKNFRFIFLPKDNDPELGSEYLFSLDVDKQEPKLPDSKEPNNKNHIDKYFLTSVNGQYYNGIMVYFERSEDPPKSKPEPNDKQPEQKEYKGKVLLLEFIDSCKSKTHIRRKDEEGCWWAEEKVPYDNDNELLAKLTETNKQLKNDVVTVILDEKDTYNRSTNVEKTDNKAYMKYTHIYGKENKPVLLFQRTQLVNGPLHDIQTKAKKVEVYYLKAGGKEDSQPFLIVFDPNGQDQKEKKAYHFTNTDKFEEWKEFKCEEEEKKVENEELVKKLEQKVERIKQNGSCINDLTILRWYAYEILIGKDPKPEDKIKEKEATRPPEQQPSPTTEPLNIPLIVGGSVGGVVFVVSSAVGYGIYWYNTTIKLLT</sequence>
<feature type="region of interest" description="Disordered" evidence="1">
    <location>
        <begin position="489"/>
        <end position="512"/>
    </location>
</feature>
<dbReference type="AlphaFoldDB" id="A0A976QS85"/>
<proteinExistence type="predicted"/>
<evidence type="ECO:0000256" key="2">
    <source>
        <dbReference type="SAM" id="Phobius"/>
    </source>
</evidence>
<feature type="compositionally biased region" description="Basic and acidic residues" evidence="1">
    <location>
        <begin position="489"/>
        <end position="499"/>
    </location>
</feature>
<protein>
    <submittedName>
        <fullName evidence="3">Uncharacterized protein</fullName>
    </submittedName>
</protein>
<evidence type="ECO:0000313" key="4">
    <source>
        <dbReference type="Proteomes" id="UP000244803"/>
    </source>
</evidence>
<reference evidence="3" key="1">
    <citation type="submission" date="2022-07" db="EMBL/GenBank/DDBJ databases">
        <title>Evaluation of T. orientalis genome assembly methods using nanopore sequencing and analysis of variation between genomes.</title>
        <authorList>
            <person name="Yam J."/>
            <person name="Micallef M.L."/>
            <person name="Liu M."/>
            <person name="Djordjevic S.P."/>
            <person name="Bogema D.R."/>
            <person name="Jenkins C."/>
        </authorList>
    </citation>
    <scope>NUCLEOTIDE SEQUENCE</scope>
    <source>
        <strain evidence="3">Fish Creek</strain>
    </source>
</reference>
<accession>A0A976QS85</accession>
<name>A0A976QS85_THEOR</name>